<dbReference type="PANTHER" id="PTHR34002:SF10">
    <property type="entry name" value="PUTATIVE-RELATED"/>
    <property type="match status" value="1"/>
</dbReference>
<dbReference type="Proteomes" id="UP000653565">
    <property type="component" value="Unassembled WGS sequence"/>
</dbReference>
<comment type="similarity">
    <text evidence="1 4">Belongs to the glycosyl hydrolase 12 (cellulase H) family.</text>
</comment>
<dbReference type="InterPro" id="IPR013320">
    <property type="entry name" value="ConA-like_dom_sf"/>
</dbReference>
<dbReference type="PANTHER" id="PTHR34002">
    <property type="entry name" value="BLR1656 PROTEIN"/>
    <property type="match status" value="1"/>
</dbReference>
<evidence type="ECO:0000313" key="8">
    <source>
        <dbReference type="Proteomes" id="UP000653565"/>
    </source>
</evidence>
<gene>
    <name evidence="7" type="ORF">CNMCM6805_004434</name>
</gene>
<evidence type="ECO:0000256" key="5">
    <source>
        <dbReference type="SAM" id="MobiDB-lite"/>
    </source>
</evidence>
<dbReference type="OrthoDB" id="89349at2759"/>
<dbReference type="SUPFAM" id="SSF49899">
    <property type="entry name" value="Concanavalin A-like lectins/glucanases"/>
    <property type="match status" value="1"/>
</dbReference>
<name>A0A8H4MDV5_9EURO</name>
<keyword evidence="4" id="KW-0378">Hydrolase</keyword>
<dbReference type="AlphaFoldDB" id="A0A8H4MDV5"/>
<feature type="region of interest" description="Disordered" evidence="5">
    <location>
        <begin position="365"/>
        <end position="393"/>
    </location>
</feature>
<evidence type="ECO:0000256" key="3">
    <source>
        <dbReference type="ARBA" id="ARBA00023295"/>
    </source>
</evidence>
<dbReference type="Pfam" id="PF01670">
    <property type="entry name" value="Glyco_hydro_12"/>
    <property type="match status" value="1"/>
</dbReference>
<keyword evidence="2 6" id="KW-0732">Signal</keyword>
<protein>
    <recommendedName>
        <fullName evidence="9">Endoglucanase</fullName>
    </recommendedName>
</protein>
<evidence type="ECO:0000256" key="6">
    <source>
        <dbReference type="SAM" id="SignalP"/>
    </source>
</evidence>
<reference evidence="7" key="1">
    <citation type="journal article" date="2020" name="bioRxiv">
        <title>Genomic and phenotypic heterogeneity of clinical isolates of the human pathogens Aspergillus fumigatus, Aspergillus lentulus and Aspergillus fumigatiaffinis.</title>
        <authorList>
            <person name="dos Santos R.A.C."/>
            <person name="Steenwyk J.L."/>
            <person name="Rivero-Menendez O."/>
            <person name="Mead M.E."/>
            <person name="Silva L.P."/>
            <person name="Bastos R.W."/>
            <person name="Alastruey-Izquierdo A."/>
            <person name="Goldman G.H."/>
            <person name="Rokas A."/>
        </authorList>
    </citation>
    <scope>NUCLEOTIDE SEQUENCE</scope>
    <source>
        <strain evidence="7">CNM-CM6805</strain>
    </source>
</reference>
<dbReference type="Gene3D" id="2.60.120.180">
    <property type="match status" value="1"/>
</dbReference>
<proteinExistence type="inferred from homology"/>
<accession>A0A8H4MDV5</accession>
<keyword evidence="4" id="KW-0119">Carbohydrate metabolism</keyword>
<dbReference type="InterPro" id="IPR002594">
    <property type="entry name" value="GH12"/>
</dbReference>
<keyword evidence="3 4" id="KW-0326">Glycosidase</keyword>
<feature type="signal peptide" evidence="6">
    <location>
        <begin position="1"/>
        <end position="16"/>
    </location>
</feature>
<keyword evidence="8" id="KW-1185">Reference proteome</keyword>
<keyword evidence="4" id="KW-0624">Polysaccharide degradation</keyword>
<evidence type="ECO:0000256" key="1">
    <source>
        <dbReference type="ARBA" id="ARBA00005519"/>
    </source>
</evidence>
<organism evidence="7 8">
    <name type="scientific">Aspergillus fumigatiaffinis</name>
    <dbReference type="NCBI Taxonomy" id="340414"/>
    <lineage>
        <taxon>Eukaryota</taxon>
        <taxon>Fungi</taxon>
        <taxon>Dikarya</taxon>
        <taxon>Ascomycota</taxon>
        <taxon>Pezizomycotina</taxon>
        <taxon>Eurotiomycetes</taxon>
        <taxon>Eurotiomycetidae</taxon>
        <taxon>Eurotiales</taxon>
        <taxon>Aspergillaceae</taxon>
        <taxon>Aspergillus</taxon>
        <taxon>Aspergillus subgen. Fumigati</taxon>
    </lineage>
</organism>
<sequence>MKTFAIFGALFSSALAQTLCDQYATYSNGRYTVNNNLWGKSSGSGSQCTYVDSISNSGVAWHTTWTWSGGDNQVKSYANSQVSLTKKLVSQISSIPTTVQWSYDNTNTRADVAYDLFTAADINHVTYSGDYELMIWLARYGSVQPIGSQIDTASIGGHTWQLWYGGSTQKTYSFVSATPITSFSGDVMDFWDYLTSKHGYPASSQYLITPLGCFKLSLAEFVLTMPWVGFVSSGNYWQDYEGRVIGENGDTTTYAINCPPASDKTACIRFDPDATLIAAPSSYDFVMSDYVYYTSTGCTFTGSPTPTTATCSYSQSWHIRSSTVTHDRTYVLPGTEIREIVSATLTVAGTGPFPTGTAATATATAATAKTTTDSTTGATVPGTSATSTTASGNVAGRTMAPMMLVGAVVAGMAVQA</sequence>
<evidence type="ECO:0000313" key="7">
    <source>
        <dbReference type="EMBL" id="KAF4226511.1"/>
    </source>
</evidence>
<dbReference type="GO" id="GO:0000272">
    <property type="term" value="P:polysaccharide catabolic process"/>
    <property type="evidence" value="ECO:0007669"/>
    <property type="project" value="UniProtKB-KW"/>
</dbReference>
<dbReference type="InterPro" id="IPR013319">
    <property type="entry name" value="GH11/12"/>
</dbReference>
<evidence type="ECO:0000256" key="4">
    <source>
        <dbReference type="RuleBase" id="RU361163"/>
    </source>
</evidence>
<comment type="caution">
    <text evidence="7">The sequence shown here is derived from an EMBL/GenBank/DDBJ whole genome shotgun (WGS) entry which is preliminary data.</text>
</comment>
<feature type="chain" id="PRO_5044155452" description="Endoglucanase" evidence="6">
    <location>
        <begin position="17"/>
        <end position="416"/>
    </location>
</feature>
<evidence type="ECO:0008006" key="9">
    <source>
        <dbReference type="Google" id="ProtNLM"/>
    </source>
</evidence>
<evidence type="ECO:0000256" key="2">
    <source>
        <dbReference type="ARBA" id="ARBA00022729"/>
    </source>
</evidence>
<dbReference type="GO" id="GO:0008810">
    <property type="term" value="F:cellulase activity"/>
    <property type="evidence" value="ECO:0007669"/>
    <property type="project" value="InterPro"/>
</dbReference>
<dbReference type="EMBL" id="JAAAPX010000239">
    <property type="protein sequence ID" value="KAF4226511.1"/>
    <property type="molecule type" value="Genomic_DNA"/>
</dbReference>
<reference evidence="7" key="2">
    <citation type="submission" date="2020-04" db="EMBL/GenBank/DDBJ databases">
        <authorList>
            <person name="Santos R.A.C."/>
            <person name="Steenwyk J.L."/>
            <person name="Rivero-Menendez O."/>
            <person name="Mead M.E."/>
            <person name="Silva L.P."/>
            <person name="Bastos R.W."/>
            <person name="Alastruey-Izquierdo A."/>
            <person name="Goldman G.H."/>
            <person name="Rokas A."/>
        </authorList>
    </citation>
    <scope>NUCLEOTIDE SEQUENCE</scope>
    <source>
        <strain evidence="7">CNM-CM6805</strain>
    </source>
</reference>